<reference evidence="2 3" key="1">
    <citation type="journal article" date="2019" name="Genome Biol. Evol.">
        <title>Insights into the evolution of the New World diploid cottons (Gossypium, subgenus Houzingenia) based on genome sequencing.</title>
        <authorList>
            <person name="Grover C.E."/>
            <person name="Arick M.A. 2nd"/>
            <person name="Thrash A."/>
            <person name="Conover J.L."/>
            <person name="Sanders W.S."/>
            <person name="Peterson D.G."/>
            <person name="Frelichowski J.E."/>
            <person name="Scheffler J.A."/>
            <person name="Scheffler B.E."/>
            <person name="Wendel J.F."/>
        </authorList>
    </citation>
    <scope>NUCLEOTIDE SEQUENCE [LARGE SCALE GENOMIC DNA]</scope>
    <source>
        <strain evidence="2">185</strain>
        <tissue evidence="2">Leaf</tissue>
    </source>
</reference>
<dbReference type="InterPro" id="IPR044824">
    <property type="entry name" value="MAIN-like"/>
</dbReference>
<evidence type="ECO:0000259" key="1">
    <source>
        <dbReference type="Pfam" id="PF10536"/>
    </source>
</evidence>
<organism evidence="2 3">
    <name type="scientific">Gossypium aridum</name>
    <name type="common">American cotton</name>
    <name type="synonym">Erioxylum aridum</name>
    <dbReference type="NCBI Taxonomy" id="34290"/>
    <lineage>
        <taxon>Eukaryota</taxon>
        <taxon>Viridiplantae</taxon>
        <taxon>Streptophyta</taxon>
        <taxon>Embryophyta</taxon>
        <taxon>Tracheophyta</taxon>
        <taxon>Spermatophyta</taxon>
        <taxon>Magnoliopsida</taxon>
        <taxon>eudicotyledons</taxon>
        <taxon>Gunneridae</taxon>
        <taxon>Pentapetalae</taxon>
        <taxon>rosids</taxon>
        <taxon>malvids</taxon>
        <taxon>Malvales</taxon>
        <taxon>Malvaceae</taxon>
        <taxon>Malvoideae</taxon>
        <taxon>Gossypium</taxon>
    </lineage>
</organism>
<keyword evidence="3" id="KW-1185">Reference proteome</keyword>
<feature type="domain" description="Aminotransferase-like plant mobile" evidence="1">
    <location>
        <begin position="45"/>
        <end position="137"/>
    </location>
</feature>
<dbReference type="EMBL" id="JABFAA010000001">
    <property type="protein sequence ID" value="MBA0675205.1"/>
    <property type="molecule type" value="Genomic_DNA"/>
</dbReference>
<name>A0A7J8WJG4_GOSAI</name>
<dbReference type="PANTHER" id="PTHR46033">
    <property type="entry name" value="PROTEIN MAIN-LIKE 2"/>
    <property type="match status" value="1"/>
</dbReference>
<sequence length="217" mass="25131">MDLYTAMLGKFLNRFEGSQISTNWLEKNFNKLPDDATEVMQQYARAFIISECVKLIWGFAMLSTLYQELCRATQLDKMLIGGYLLLLQSWAWWRIPFLRHKVTDLYMFPLVTRWNHGLSYVKLPDELEDVRLLLDQRSEIKYVTIFVCQPRDHILHRARSFEQLGDVGLEGTIDSVRDGGNARIRLGSTIVRVYATNSTSVVRHKGTTEGGHAREEQ</sequence>
<gene>
    <name evidence="2" type="ORF">Goari_016760</name>
</gene>
<comment type="caution">
    <text evidence="2">The sequence shown here is derived from an EMBL/GenBank/DDBJ whole genome shotgun (WGS) entry which is preliminary data.</text>
</comment>
<protein>
    <recommendedName>
        <fullName evidence="1">Aminotransferase-like plant mobile domain-containing protein</fullName>
    </recommendedName>
</protein>
<dbReference type="Proteomes" id="UP000593577">
    <property type="component" value="Unassembled WGS sequence"/>
</dbReference>
<dbReference type="Pfam" id="PF10536">
    <property type="entry name" value="PMD"/>
    <property type="match status" value="1"/>
</dbReference>
<evidence type="ECO:0000313" key="3">
    <source>
        <dbReference type="Proteomes" id="UP000593577"/>
    </source>
</evidence>
<evidence type="ECO:0000313" key="2">
    <source>
        <dbReference type="EMBL" id="MBA0675205.1"/>
    </source>
</evidence>
<accession>A0A7J8WJG4</accession>
<dbReference type="InterPro" id="IPR019557">
    <property type="entry name" value="AminoTfrase-like_pln_mobile"/>
</dbReference>
<dbReference type="PANTHER" id="PTHR46033:SF8">
    <property type="entry name" value="PROTEIN MAINTENANCE OF MERISTEMS-LIKE"/>
    <property type="match status" value="1"/>
</dbReference>
<dbReference type="GO" id="GO:0010073">
    <property type="term" value="P:meristem maintenance"/>
    <property type="evidence" value="ECO:0007669"/>
    <property type="project" value="InterPro"/>
</dbReference>
<proteinExistence type="predicted"/>
<dbReference type="AlphaFoldDB" id="A0A7J8WJG4"/>